<proteinExistence type="inferred from homology"/>
<evidence type="ECO:0000256" key="19">
    <source>
        <dbReference type="ARBA" id="ARBA00048894"/>
    </source>
</evidence>
<comment type="catalytic activity">
    <reaction evidence="10">
        <text>2-oxo-ATP + H2O = 2-oxo-AMP + diphosphate + H(+)</text>
        <dbReference type="Rhea" id="RHEA:67392"/>
        <dbReference type="ChEBI" id="CHEBI:15377"/>
        <dbReference type="ChEBI" id="CHEBI:15378"/>
        <dbReference type="ChEBI" id="CHEBI:33019"/>
        <dbReference type="ChEBI" id="CHEBI:71395"/>
        <dbReference type="ChEBI" id="CHEBI:172878"/>
    </reaction>
    <physiologicalReaction direction="left-to-right" evidence="10">
        <dbReference type="Rhea" id="RHEA:67393"/>
    </physiologicalReaction>
</comment>
<dbReference type="PANTHER" id="PTHR43758:SF2">
    <property type="entry name" value="OXIDIZED PURINE NUCLEOSIDE TRIPHOSPHATE HYDROLASE"/>
    <property type="match status" value="1"/>
</dbReference>
<evidence type="ECO:0000259" key="22">
    <source>
        <dbReference type="PROSITE" id="PS51462"/>
    </source>
</evidence>
<comment type="catalytic activity">
    <reaction evidence="19">
        <text>O(6)-methyl-dGTP + H2O = O(6)-methyl-dGMP + diphosphate + H(+)</text>
        <dbReference type="Rhea" id="RHEA:67600"/>
        <dbReference type="ChEBI" id="CHEBI:15377"/>
        <dbReference type="ChEBI" id="CHEBI:15378"/>
        <dbReference type="ChEBI" id="CHEBI:33019"/>
        <dbReference type="ChEBI" id="CHEBI:169974"/>
        <dbReference type="ChEBI" id="CHEBI:169975"/>
    </reaction>
    <physiologicalReaction direction="left-to-right" evidence="19">
        <dbReference type="Rhea" id="RHEA:67601"/>
    </physiologicalReaction>
</comment>
<evidence type="ECO:0000313" key="23">
    <source>
        <dbReference type="EMBL" id="TFB80422.1"/>
    </source>
</evidence>
<dbReference type="Pfam" id="PF00293">
    <property type="entry name" value="NUDIX"/>
    <property type="match status" value="1"/>
</dbReference>
<evidence type="ECO:0000256" key="13">
    <source>
        <dbReference type="ARBA" id="ARBA00029673"/>
    </source>
</evidence>
<dbReference type="CDD" id="cd03427">
    <property type="entry name" value="NUDIX_MTH1_Nudt1"/>
    <property type="match status" value="1"/>
</dbReference>
<organism evidence="23 24">
    <name type="scientific">Terrimesophilobacter mesophilus</name>
    <dbReference type="NCBI Taxonomy" id="433647"/>
    <lineage>
        <taxon>Bacteria</taxon>
        <taxon>Bacillati</taxon>
        <taxon>Actinomycetota</taxon>
        <taxon>Actinomycetes</taxon>
        <taxon>Micrococcales</taxon>
        <taxon>Microbacteriaceae</taxon>
        <taxon>Terrimesophilobacter</taxon>
    </lineage>
</organism>
<evidence type="ECO:0000256" key="12">
    <source>
        <dbReference type="ARBA" id="ARBA00026218"/>
    </source>
</evidence>
<dbReference type="Gene3D" id="3.90.79.10">
    <property type="entry name" value="Nucleoside Triphosphate Pyrophosphohydrolase"/>
    <property type="match status" value="1"/>
</dbReference>
<evidence type="ECO:0000256" key="18">
    <source>
        <dbReference type="ARBA" id="ARBA00048002"/>
    </source>
</evidence>
<comment type="caution">
    <text evidence="23">The sequence shown here is derived from an EMBL/GenBank/DDBJ whole genome shotgun (WGS) entry which is preliminary data.</text>
</comment>
<evidence type="ECO:0000256" key="11">
    <source>
        <dbReference type="ARBA" id="ARBA00026103"/>
    </source>
</evidence>
<keyword evidence="24" id="KW-1185">Reference proteome</keyword>
<evidence type="ECO:0000256" key="3">
    <source>
        <dbReference type="ARBA" id="ARBA00011245"/>
    </source>
</evidence>
<dbReference type="SUPFAM" id="SSF55811">
    <property type="entry name" value="Nudix"/>
    <property type="match status" value="1"/>
</dbReference>
<feature type="domain" description="Nudix hydrolase" evidence="22">
    <location>
        <begin position="17"/>
        <end position="153"/>
    </location>
</feature>
<keyword evidence="4" id="KW-0479">Metal-binding</keyword>
<dbReference type="EMBL" id="SOFI01000003">
    <property type="protein sequence ID" value="TFB80422.1"/>
    <property type="molecule type" value="Genomic_DNA"/>
</dbReference>
<dbReference type="InterPro" id="IPR003563">
    <property type="entry name" value="8ODP"/>
</dbReference>
<dbReference type="GO" id="GO:0005737">
    <property type="term" value="C:cytoplasm"/>
    <property type="evidence" value="ECO:0007669"/>
    <property type="project" value="TreeGrafter"/>
</dbReference>
<evidence type="ECO:0000313" key="24">
    <source>
        <dbReference type="Proteomes" id="UP000298488"/>
    </source>
</evidence>
<dbReference type="InterPro" id="IPR000086">
    <property type="entry name" value="NUDIX_hydrolase_dom"/>
</dbReference>
<dbReference type="Proteomes" id="UP000298488">
    <property type="component" value="Unassembled WGS sequence"/>
</dbReference>
<dbReference type="AlphaFoldDB" id="A0A4R8VE42"/>
<evidence type="ECO:0000256" key="14">
    <source>
        <dbReference type="ARBA" id="ARBA00030634"/>
    </source>
</evidence>
<comment type="function">
    <text evidence="21">Oxidized purine nucleoside triphosphate hydrolase which is a prominent sanitizer of the oxidized nucleotide pool. Catalyzes the hydrolysis of 2-oxo-dATP (2-hydroxy-dATP) into 2-oxo-dAMP. Also has a significant hydrolase activity toward 2-oxo-ATP, 8-oxo-dGTP and 8-oxo-dATP. Through the hydrolysis of oxidized purine nucleoside triphosphates, prevents their incorporation into DNA and the subsequent transversions A:T to C:G and G:C to T:A. Also catalyzes the hydrolysis of methylated purine nucleoside triphosphate preventing their integration into DNA. Through this antimutagenic activity protects cells from oxidative stress.</text>
</comment>
<dbReference type="PROSITE" id="PS00893">
    <property type="entry name" value="NUDIX_BOX"/>
    <property type="match status" value="1"/>
</dbReference>
<reference evidence="23 24" key="1">
    <citation type="submission" date="2019-03" db="EMBL/GenBank/DDBJ databases">
        <title>Genomics of glacier-inhabiting Cryobacterium strains.</title>
        <authorList>
            <person name="Liu Q."/>
            <person name="Xin Y.-H."/>
        </authorList>
    </citation>
    <scope>NUCLEOTIDE SEQUENCE [LARGE SCALE GENOMIC DNA]</scope>
    <source>
        <strain evidence="23 24">CGMCC 1.10440</strain>
    </source>
</reference>
<dbReference type="PANTHER" id="PTHR43758">
    <property type="entry name" value="7,8-DIHYDRO-8-OXOGUANINE TRIPHOSPHATASE"/>
    <property type="match status" value="1"/>
</dbReference>
<dbReference type="InterPro" id="IPR020084">
    <property type="entry name" value="NUDIX_hydrolase_CS"/>
</dbReference>
<evidence type="ECO:0000256" key="2">
    <source>
        <dbReference type="ARBA" id="ARBA00005582"/>
    </source>
</evidence>
<comment type="similarity">
    <text evidence="2">Belongs to the Nudix hydrolase family.</text>
</comment>
<evidence type="ECO:0000256" key="4">
    <source>
        <dbReference type="ARBA" id="ARBA00022723"/>
    </source>
</evidence>
<keyword evidence="5" id="KW-0378">Hydrolase</keyword>
<comment type="subunit">
    <text evidence="3">Monomer.</text>
</comment>
<dbReference type="EC" id="3.6.1.56" evidence="11"/>
<evidence type="ECO:0000256" key="5">
    <source>
        <dbReference type="ARBA" id="ARBA00022801"/>
    </source>
</evidence>
<comment type="catalytic activity">
    <reaction evidence="8">
        <text>2-oxo-dATP + H2O = 2-oxo-dAMP + diphosphate + H(+)</text>
        <dbReference type="Rhea" id="RHEA:31583"/>
        <dbReference type="ChEBI" id="CHEBI:15377"/>
        <dbReference type="ChEBI" id="CHEBI:15378"/>
        <dbReference type="ChEBI" id="CHEBI:33019"/>
        <dbReference type="ChEBI" id="CHEBI:63212"/>
        <dbReference type="ChEBI" id="CHEBI:77897"/>
        <dbReference type="EC" id="3.6.1.56"/>
    </reaction>
    <physiologicalReaction direction="left-to-right" evidence="8">
        <dbReference type="Rhea" id="RHEA:31584"/>
    </physiologicalReaction>
</comment>
<evidence type="ECO:0000256" key="9">
    <source>
        <dbReference type="ARBA" id="ARBA00024486"/>
    </source>
</evidence>
<dbReference type="GO" id="GO:0008413">
    <property type="term" value="F:8-oxo-7,8-dihydroguanosine triphosphate pyrophosphatase activity"/>
    <property type="evidence" value="ECO:0007669"/>
    <property type="project" value="InterPro"/>
</dbReference>
<protein>
    <recommendedName>
        <fullName evidence="12">Oxidized purine nucleoside triphosphate hydrolase</fullName>
        <ecNumber evidence="11">3.6.1.56</ecNumber>
    </recommendedName>
    <alternativeName>
        <fullName evidence="16">2-hydroxy-dATP diphosphatase</fullName>
    </alternativeName>
    <alternativeName>
        <fullName evidence="15">7,8-dihydro-8-oxoguanine triphosphatase</fullName>
    </alternativeName>
    <alternativeName>
        <fullName evidence="14">8-oxo-dGTPase</fullName>
    </alternativeName>
    <alternativeName>
        <fullName evidence="17">Methylated purine nucleoside triphosphate hydrolase</fullName>
    </alternativeName>
    <alternativeName>
        <fullName evidence="13">Nucleoside diphosphate-linked moiety X motif 1</fullName>
    </alternativeName>
</protein>
<evidence type="ECO:0000256" key="8">
    <source>
        <dbReference type="ARBA" id="ARBA00024459"/>
    </source>
</evidence>
<evidence type="ECO:0000256" key="16">
    <source>
        <dbReference type="ARBA" id="ARBA00031927"/>
    </source>
</evidence>
<evidence type="ECO:0000256" key="10">
    <source>
        <dbReference type="ARBA" id="ARBA00024596"/>
    </source>
</evidence>
<evidence type="ECO:0000256" key="7">
    <source>
        <dbReference type="ARBA" id="ARBA00024448"/>
    </source>
</evidence>
<dbReference type="GO" id="GO:0008828">
    <property type="term" value="F:dATP diphosphatase activity"/>
    <property type="evidence" value="ECO:0007669"/>
    <property type="project" value="UniProtKB-EC"/>
</dbReference>
<dbReference type="PRINTS" id="PR01403">
    <property type="entry name" value="8OXTPHPHTASE"/>
</dbReference>
<keyword evidence="6" id="KW-0460">Magnesium</keyword>
<dbReference type="PROSITE" id="PS51462">
    <property type="entry name" value="NUDIX"/>
    <property type="match status" value="1"/>
</dbReference>
<accession>A0A4R8VE42</accession>
<gene>
    <name evidence="23" type="ORF">E3N84_10510</name>
</gene>
<comment type="cofactor">
    <cofactor evidence="1">
        <name>Mg(2+)</name>
        <dbReference type="ChEBI" id="CHEBI:18420"/>
    </cofactor>
</comment>
<sequence length="175" mass="19179">MALSGAFRGGGYARIMALPEVCVCYLVRETARGPEVLLGRKKTGLGRGKLVGPGGKLEADESPTDAVVREVAEEVGVVIDTDALELIGELTYPFPHAPKWSQKSWAFLCRAWEGNPTESEELRPEWYPMSALPLDQMWDDAKYWLPTALAGDRVVATFSFGRDGSTVESSDWEAV</sequence>
<dbReference type="OrthoDB" id="9804563at2"/>
<evidence type="ECO:0000256" key="1">
    <source>
        <dbReference type="ARBA" id="ARBA00001946"/>
    </source>
</evidence>
<comment type="catalytic activity">
    <reaction evidence="9">
        <text>8-oxo-dGTP + H2O = 8-oxo-dGMP + diphosphate + H(+)</text>
        <dbReference type="Rhea" id="RHEA:31575"/>
        <dbReference type="ChEBI" id="CHEBI:15377"/>
        <dbReference type="ChEBI" id="CHEBI:15378"/>
        <dbReference type="ChEBI" id="CHEBI:33019"/>
        <dbReference type="ChEBI" id="CHEBI:63224"/>
        <dbReference type="ChEBI" id="CHEBI:77896"/>
    </reaction>
    <physiologicalReaction direction="left-to-right" evidence="9">
        <dbReference type="Rhea" id="RHEA:31576"/>
    </physiologicalReaction>
</comment>
<comment type="catalytic activity">
    <reaction evidence="20">
        <text>N(6)-methyl-dATP + H2O = N(6)-methyl-dAMP + diphosphate + H(+)</text>
        <dbReference type="Rhea" id="RHEA:67604"/>
        <dbReference type="ChEBI" id="CHEBI:15377"/>
        <dbReference type="ChEBI" id="CHEBI:15378"/>
        <dbReference type="ChEBI" id="CHEBI:33019"/>
        <dbReference type="ChEBI" id="CHEBI:169976"/>
        <dbReference type="ChEBI" id="CHEBI:172872"/>
    </reaction>
    <physiologicalReaction direction="left-to-right" evidence="20">
        <dbReference type="Rhea" id="RHEA:67605"/>
    </physiologicalReaction>
</comment>
<evidence type="ECO:0000256" key="15">
    <source>
        <dbReference type="ARBA" id="ARBA00030682"/>
    </source>
</evidence>
<comment type="catalytic activity">
    <reaction evidence="7">
        <text>8-oxo-dATP + H2O = 8-oxo-dAMP + diphosphate + H(+)</text>
        <dbReference type="Rhea" id="RHEA:65396"/>
        <dbReference type="ChEBI" id="CHEBI:15377"/>
        <dbReference type="ChEBI" id="CHEBI:15378"/>
        <dbReference type="ChEBI" id="CHEBI:33019"/>
        <dbReference type="ChEBI" id="CHEBI:71361"/>
        <dbReference type="ChEBI" id="CHEBI:172871"/>
    </reaction>
    <physiologicalReaction direction="left-to-right" evidence="7">
        <dbReference type="Rhea" id="RHEA:65397"/>
    </physiologicalReaction>
</comment>
<name>A0A4R8VE42_9MICO</name>
<comment type="catalytic activity">
    <reaction evidence="18">
        <text>N(6)-methyl-ATP + H2O = N(6)-methyl-AMP + diphosphate + H(+)</text>
        <dbReference type="Rhea" id="RHEA:67608"/>
        <dbReference type="ChEBI" id="CHEBI:15377"/>
        <dbReference type="ChEBI" id="CHEBI:15378"/>
        <dbReference type="ChEBI" id="CHEBI:33019"/>
        <dbReference type="ChEBI" id="CHEBI:144842"/>
        <dbReference type="ChEBI" id="CHEBI:172873"/>
    </reaction>
    <physiologicalReaction direction="left-to-right" evidence="18">
        <dbReference type="Rhea" id="RHEA:67609"/>
    </physiologicalReaction>
</comment>
<evidence type="ECO:0000256" key="6">
    <source>
        <dbReference type="ARBA" id="ARBA00022842"/>
    </source>
</evidence>
<evidence type="ECO:0000256" key="21">
    <source>
        <dbReference type="ARBA" id="ARBA00053094"/>
    </source>
</evidence>
<evidence type="ECO:0000256" key="17">
    <source>
        <dbReference type="ARBA" id="ARBA00032071"/>
    </source>
</evidence>
<dbReference type="InterPro" id="IPR015797">
    <property type="entry name" value="NUDIX_hydrolase-like_dom_sf"/>
</dbReference>
<dbReference type="GO" id="GO:0042262">
    <property type="term" value="P:DNA protection"/>
    <property type="evidence" value="ECO:0007669"/>
    <property type="project" value="InterPro"/>
</dbReference>
<evidence type="ECO:0000256" key="20">
    <source>
        <dbReference type="ARBA" id="ARBA00049032"/>
    </source>
</evidence>
<dbReference type="GO" id="GO:0046872">
    <property type="term" value="F:metal ion binding"/>
    <property type="evidence" value="ECO:0007669"/>
    <property type="project" value="UniProtKB-KW"/>
</dbReference>